<dbReference type="PANTHER" id="PTHR22939:SF129">
    <property type="entry name" value="SERINE PROTEASE HTRA2, MITOCHONDRIAL"/>
    <property type="match status" value="1"/>
</dbReference>
<comment type="similarity">
    <text evidence="1">Belongs to the peptidase S1C family.</text>
</comment>
<evidence type="ECO:0000313" key="6">
    <source>
        <dbReference type="EMBL" id="QDT56250.1"/>
    </source>
</evidence>
<dbReference type="Gene3D" id="2.30.42.10">
    <property type="match status" value="2"/>
</dbReference>
<feature type="signal peptide" evidence="4">
    <location>
        <begin position="1"/>
        <end position="27"/>
    </location>
</feature>
<evidence type="ECO:0000259" key="5">
    <source>
        <dbReference type="PROSITE" id="PS50106"/>
    </source>
</evidence>
<dbReference type="KEGG" id="ccos:Pan44_43020"/>
<dbReference type="SUPFAM" id="SSF50494">
    <property type="entry name" value="Trypsin-like serine proteases"/>
    <property type="match status" value="1"/>
</dbReference>
<evidence type="ECO:0000256" key="4">
    <source>
        <dbReference type="SAM" id="SignalP"/>
    </source>
</evidence>
<reference evidence="6 7" key="1">
    <citation type="submission" date="2019-02" db="EMBL/GenBank/DDBJ databases">
        <title>Deep-cultivation of Planctomycetes and their phenomic and genomic characterization uncovers novel biology.</title>
        <authorList>
            <person name="Wiegand S."/>
            <person name="Jogler M."/>
            <person name="Boedeker C."/>
            <person name="Pinto D."/>
            <person name="Vollmers J."/>
            <person name="Rivas-Marin E."/>
            <person name="Kohn T."/>
            <person name="Peeters S.H."/>
            <person name="Heuer A."/>
            <person name="Rast P."/>
            <person name="Oberbeckmann S."/>
            <person name="Bunk B."/>
            <person name="Jeske O."/>
            <person name="Meyerdierks A."/>
            <person name="Storesund J.E."/>
            <person name="Kallscheuer N."/>
            <person name="Luecker S."/>
            <person name="Lage O.M."/>
            <person name="Pohl T."/>
            <person name="Merkel B.J."/>
            <person name="Hornburger P."/>
            <person name="Mueller R.-W."/>
            <person name="Bruemmer F."/>
            <person name="Labrenz M."/>
            <person name="Spormann A.M."/>
            <person name="Op den Camp H."/>
            <person name="Overmann J."/>
            <person name="Amann R."/>
            <person name="Jetten M.S.M."/>
            <person name="Mascher T."/>
            <person name="Medema M.H."/>
            <person name="Devos D.P."/>
            <person name="Kaster A.-K."/>
            <person name="Ovreas L."/>
            <person name="Rohde M."/>
            <person name="Galperin M.Y."/>
            <person name="Jogler C."/>
        </authorList>
    </citation>
    <scope>NUCLEOTIDE SEQUENCE [LARGE SCALE GENOMIC DNA]</scope>
    <source>
        <strain evidence="6 7">Pan44</strain>
    </source>
</reference>
<dbReference type="InterPro" id="IPR001940">
    <property type="entry name" value="Peptidase_S1C"/>
</dbReference>
<dbReference type="RefSeq" id="WP_145033424.1">
    <property type="nucleotide sequence ID" value="NZ_CP036271.1"/>
</dbReference>
<feature type="domain" description="PDZ" evidence="5">
    <location>
        <begin position="280"/>
        <end position="327"/>
    </location>
</feature>
<dbReference type="GO" id="GO:0006508">
    <property type="term" value="P:proteolysis"/>
    <property type="evidence" value="ECO:0007669"/>
    <property type="project" value="UniProtKB-KW"/>
</dbReference>
<protein>
    <submittedName>
        <fullName evidence="6">Periplasmic pH-dependent serine endoprotease DegQ</fullName>
        <ecNumber evidence="6">3.4.21.107</ecNumber>
    </submittedName>
</protein>
<dbReference type="PANTHER" id="PTHR22939">
    <property type="entry name" value="SERINE PROTEASE FAMILY S1C HTRA-RELATED"/>
    <property type="match status" value="1"/>
</dbReference>
<feature type="chain" id="PRO_5021765250" evidence="4">
    <location>
        <begin position="28"/>
        <end position="479"/>
    </location>
</feature>
<dbReference type="Proteomes" id="UP000315700">
    <property type="component" value="Chromosome"/>
</dbReference>
<dbReference type="OrthoDB" id="208231at2"/>
<name>A0A517SJE7_9PLAN</name>
<dbReference type="GO" id="GO:0004252">
    <property type="term" value="F:serine-type endopeptidase activity"/>
    <property type="evidence" value="ECO:0007669"/>
    <property type="project" value="InterPro"/>
</dbReference>
<dbReference type="PROSITE" id="PS50106">
    <property type="entry name" value="PDZ"/>
    <property type="match status" value="2"/>
</dbReference>
<dbReference type="Pfam" id="PF13180">
    <property type="entry name" value="PDZ_2"/>
    <property type="match status" value="1"/>
</dbReference>
<evidence type="ECO:0000256" key="3">
    <source>
        <dbReference type="ARBA" id="ARBA00022801"/>
    </source>
</evidence>
<dbReference type="EC" id="3.4.21.107" evidence="6"/>
<dbReference type="EMBL" id="CP036271">
    <property type="protein sequence ID" value="QDT56250.1"/>
    <property type="molecule type" value="Genomic_DNA"/>
</dbReference>
<accession>A0A517SJE7</accession>
<evidence type="ECO:0000256" key="1">
    <source>
        <dbReference type="ARBA" id="ARBA00010541"/>
    </source>
</evidence>
<keyword evidence="7" id="KW-1185">Reference proteome</keyword>
<dbReference type="SMART" id="SM00228">
    <property type="entry name" value="PDZ"/>
    <property type="match status" value="2"/>
</dbReference>
<dbReference type="AlphaFoldDB" id="A0A517SJE7"/>
<organism evidence="6 7">
    <name type="scientific">Caulifigura coniformis</name>
    <dbReference type="NCBI Taxonomy" id="2527983"/>
    <lineage>
        <taxon>Bacteria</taxon>
        <taxon>Pseudomonadati</taxon>
        <taxon>Planctomycetota</taxon>
        <taxon>Planctomycetia</taxon>
        <taxon>Planctomycetales</taxon>
        <taxon>Planctomycetaceae</taxon>
        <taxon>Caulifigura</taxon>
    </lineage>
</organism>
<keyword evidence="3 6" id="KW-0378">Hydrolase</keyword>
<feature type="domain" description="PDZ" evidence="5">
    <location>
        <begin position="404"/>
        <end position="454"/>
    </location>
</feature>
<keyword evidence="2 6" id="KW-0645">Protease</keyword>
<evidence type="ECO:0000313" key="7">
    <source>
        <dbReference type="Proteomes" id="UP000315700"/>
    </source>
</evidence>
<dbReference type="PRINTS" id="PR00834">
    <property type="entry name" value="PROTEASES2C"/>
</dbReference>
<dbReference type="SUPFAM" id="SSF50156">
    <property type="entry name" value="PDZ domain-like"/>
    <property type="match status" value="2"/>
</dbReference>
<dbReference type="InterPro" id="IPR036034">
    <property type="entry name" value="PDZ_sf"/>
</dbReference>
<dbReference type="InParanoid" id="A0A517SJE7"/>
<dbReference type="InterPro" id="IPR001478">
    <property type="entry name" value="PDZ"/>
</dbReference>
<proteinExistence type="inferred from homology"/>
<dbReference type="Pfam" id="PF13365">
    <property type="entry name" value="Trypsin_2"/>
    <property type="match status" value="1"/>
</dbReference>
<dbReference type="Gene3D" id="2.40.10.120">
    <property type="match status" value="1"/>
</dbReference>
<dbReference type="InterPro" id="IPR009003">
    <property type="entry name" value="Peptidase_S1_PA"/>
</dbReference>
<gene>
    <name evidence="6" type="primary">degQ_2</name>
    <name evidence="6" type="ORF">Pan44_43020</name>
</gene>
<evidence type="ECO:0000256" key="2">
    <source>
        <dbReference type="ARBA" id="ARBA00022670"/>
    </source>
</evidence>
<sequence precursor="true">MILRRRRWAFGLALVGLLSQAIPNLHADDAALARALEARTQATIRSTGHAIVALLRKRTATTSPVQGEFGEQARPEQPLFVEAVATGVLVSQENQPESRYVLTTCRAVLSIVEDPTRLREARIDVRLHGKRDAHATVIAADSRCDLAVLKLAEGIPSADTSKLPSLPLADAASAAKGSFVIALGNPASLARDGAAEAAFGTLSGITPFEWNGRQPIEIDRDLTPADLSSLWHVSTTVTGGSEGGAIVDLDGRLLAVTTGRVSLEDQRAAATFGMPVDRGITPLLRGEELQLGFLGLEAKSEEDRARLVRVAPGSPADEAGLQPGDVITLWGDEPITDAWKLHRRMWRTMPGDLVRVTVRRGDGDAVRERKIDLTAIRWPVRASEIVFSTAPGRQWRGMTFDAATARLSSLKDGLFGRLPAGVLVRAVDPGSPTAIMRPGQVISAVNGEDVANVNEFVTAAPATGPVRLRLSHGETVTIP</sequence>
<keyword evidence="4" id="KW-0732">Signal</keyword>